<reference evidence="3" key="1">
    <citation type="submission" date="2016-01" db="EMBL/GenBank/DDBJ databases">
        <authorList>
            <person name="Peeters C."/>
        </authorList>
    </citation>
    <scope>NUCLEOTIDE SEQUENCE [LARGE SCALE GENOMIC DNA]</scope>
    <source>
        <strain evidence="3">LMG 22940</strain>
    </source>
</reference>
<dbReference type="AlphaFoldDB" id="A0A158F9U8"/>
<feature type="compositionally biased region" description="Low complexity" evidence="1">
    <location>
        <begin position="748"/>
        <end position="759"/>
    </location>
</feature>
<organism evidence="3 4">
    <name type="scientific">Caballeronia choica</name>
    <dbReference type="NCBI Taxonomy" id="326476"/>
    <lineage>
        <taxon>Bacteria</taxon>
        <taxon>Pseudomonadati</taxon>
        <taxon>Pseudomonadota</taxon>
        <taxon>Betaproteobacteria</taxon>
        <taxon>Burkholderiales</taxon>
        <taxon>Burkholderiaceae</taxon>
        <taxon>Caballeronia</taxon>
    </lineage>
</organism>
<feature type="compositionally biased region" description="Pro residues" evidence="1">
    <location>
        <begin position="775"/>
        <end position="785"/>
    </location>
</feature>
<evidence type="ECO:0000256" key="1">
    <source>
        <dbReference type="SAM" id="MobiDB-lite"/>
    </source>
</evidence>
<dbReference type="PANTHER" id="PTHR38731:SF3">
    <property type="entry name" value="BLL6125 PROTEIN"/>
    <property type="match status" value="1"/>
</dbReference>
<protein>
    <submittedName>
        <fullName evidence="3">RE17165p</fullName>
    </submittedName>
</protein>
<dbReference type="InterPro" id="IPR046535">
    <property type="entry name" value="DUF6600"/>
</dbReference>
<feature type="compositionally biased region" description="Low complexity" evidence="1">
    <location>
        <begin position="718"/>
        <end position="738"/>
    </location>
</feature>
<dbReference type="PANTHER" id="PTHR38731">
    <property type="entry name" value="LIPL45-RELATED LIPOPROTEIN-RELATED"/>
    <property type="match status" value="1"/>
</dbReference>
<dbReference type="Pfam" id="PF20245">
    <property type="entry name" value="DUF6600"/>
    <property type="match status" value="1"/>
</dbReference>
<feature type="compositionally biased region" description="Polar residues" evidence="1">
    <location>
        <begin position="631"/>
        <end position="648"/>
    </location>
</feature>
<evidence type="ECO:0000313" key="4">
    <source>
        <dbReference type="Proteomes" id="UP000054770"/>
    </source>
</evidence>
<dbReference type="Proteomes" id="UP000054770">
    <property type="component" value="Unassembled WGS sequence"/>
</dbReference>
<gene>
    <name evidence="3" type="ORF">AWB68_00385</name>
</gene>
<feature type="region of interest" description="Disordered" evidence="1">
    <location>
        <begin position="556"/>
        <end position="949"/>
    </location>
</feature>
<feature type="signal peptide" evidence="2">
    <location>
        <begin position="1"/>
        <end position="29"/>
    </location>
</feature>
<dbReference type="OrthoDB" id="5485224at2"/>
<feature type="compositionally biased region" description="Low complexity" evidence="1">
    <location>
        <begin position="930"/>
        <end position="939"/>
    </location>
</feature>
<proteinExistence type="predicted"/>
<keyword evidence="2" id="KW-0732">Signal</keyword>
<feature type="compositionally biased region" description="Low complexity" evidence="1">
    <location>
        <begin position="902"/>
        <end position="922"/>
    </location>
</feature>
<feature type="region of interest" description="Disordered" evidence="1">
    <location>
        <begin position="439"/>
        <end position="463"/>
    </location>
</feature>
<feature type="compositionally biased region" description="Polar residues" evidence="1">
    <location>
        <begin position="793"/>
        <end position="803"/>
    </location>
</feature>
<evidence type="ECO:0000313" key="3">
    <source>
        <dbReference type="EMBL" id="SAL16099.1"/>
    </source>
</evidence>
<sequence length="949" mass="100801">MHVRRLTKPAAATLFACALLSGLTFSAFAQTPDTAYSDSAAAPQAETDPPGRVARLNYMAGTVTSEPAGASDWSYAQINRPLTTGDQLWNDDGARSELHIGSTAVRLGSSTSLEVLSLDDASAQLKVAQGTLSTRVRSLPPGGAYEIDTPNAALGVTAPGDYRVDVAPDGSRTTVTVRSGSLTAYGDGGALPITAGQQITFAGTALQQVAANGAPAADSFDQWAASRDAAEDQSVSARYVSRDIPGYQDLDANGTWQTDPSYGEVWVPNAVAADWAPYRQGHWVWQAPWGWTWVDDAPWGFAPYHYGRWAYAGSRWAWVPGPLVDTAPPAYAPALVAFVGDGGGGVDWNVGLAIGGAAAVGVAWFPLGPGEPWRGHRDGWSPRYYDRVNRNVHVDQSVHIRNTYVNYRAPGAVTAVPATAFVHGRPVGRENVRVDPAHWRSPRFTEGGPGIAPTRDSFTPGLRRADYRPPQGAFGRPVVATRAPLAPPAFHDTFAQRLALGQGARVAGAGNPVVRTAPEASAGRNPGSRAPQMQAPGRENIHLVATHGPARALENAGIASRGPNGATGASIATPPQRDGGHAPPIATDSSRNGGVPRPPQVAQWGNGPAQQAGHSAPAHDMNQPQPGVLQHSPQMSNGAQQRGNQIATSPGGLSPPDAGVAPQPSRFAGQPAHEPNGAPQRDASAVPRPPAHVGQPPVGNAMQAPAGGEQHLPHAMSPQQPQQWPQQPQVAAVAQPRQNFDAAQGRSQAPRPQPVQQAQNGFQPAPAHALQPVSVPQPRPAPIQTPRPDNHPQPVQQAQNGFQPTPPQEAQPANVQQPRQDFHATQTPAAAQAARPENHPQQVQQAPRQEFHPPPQQVQQAPRQEFHPPPQQVQQAPRQEFHPPPQQVQQAPRQEFHPPPQQQAQQAPRQQVQPHQEVHQAPRPQPQPAQPQHQEPHAAGNGNDQHHRS</sequence>
<name>A0A158F9U8_9BURK</name>
<dbReference type="EMBL" id="FCON02000003">
    <property type="protein sequence ID" value="SAL16099.1"/>
    <property type="molecule type" value="Genomic_DNA"/>
</dbReference>
<evidence type="ECO:0000256" key="2">
    <source>
        <dbReference type="SAM" id="SignalP"/>
    </source>
</evidence>
<feature type="region of interest" description="Disordered" evidence="1">
    <location>
        <begin position="516"/>
        <end position="535"/>
    </location>
</feature>
<accession>A0A158F9U8</accession>
<dbReference type="RefSeq" id="WP_087642677.1">
    <property type="nucleotide sequence ID" value="NZ_FCON02000003.1"/>
</dbReference>
<comment type="caution">
    <text evidence="3">The sequence shown here is derived from an EMBL/GenBank/DDBJ whole genome shotgun (WGS) entry which is preliminary data.</text>
</comment>
<feature type="compositionally biased region" description="Low complexity" evidence="1">
    <location>
        <begin position="824"/>
        <end position="834"/>
    </location>
</feature>
<keyword evidence="4" id="KW-1185">Reference proteome</keyword>
<feature type="chain" id="PRO_5011115075" evidence="2">
    <location>
        <begin position="30"/>
        <end position="949"/>
    </location>
</feature>